<evidence type="ECO:0000256" key="1">
    <source>
        <dbReference type="ARBA" id="ARBA00004651"/>
    </source>
</evidence>
<dbReference type="GO" id="GO:0042158">
    <property type="term" value="P:lipoprotein biosynthetic process"/>
    <property type="evidence" value="ECO:0007669"/>
    <property type="project" value="UniProtKB-UniRule"/>
</dbReference>
<keyword evidence="7 9" id="KW-0472">Membrane</keyword>
<keyword evidence="6 9" id="KW-1133">Transmembrane helix</keyword>
<comment type="function">
    <text evidence="9">Catalyzes the phospholipid dependent N-acylation of the N-terminal cysteine of apolipoprotein, the last step in lipoprotein maturation.</text>
</comment>
<dbReference type="InterPro" id="IPR045378">
    <property type="entry name" value="LNT_N"/>
</dbReference>
<protein>
    <recommendedName>
        <fullName evidence="9">Apolipoprotein N-acyltransferase</fullName>
        <shortName evidence="9">ALP N-acyltransferase</shortName>
        <ecNumber evidence="9">2.3.1.269</ecNumber>
    </recommendedName>
</protein>
<dbReference type="NCBIfam" id="TIGR00546">
    <property type="entry name" value="lnt"/>
    <property type="match status" value="1"/>
</dbReference>
<dbReference type="SUPFAM" id="SSF56317">
    <property type="entry name" value="Carbon-nitrogen hydrolase"/>
    <property type="match status" value="1"/>
</dbReference>
<dbReference type="Proteomes" id="UP000480684">
    <property type="component" value="Unassembled WGS sequence"/>
</dbReference>
<comment type="subcellular location">
    <subcellularLocation>
        <location evidence="1 9">Cell membrane</location>
        <topology evidence="1 9">Multi-pass membrane protein</topology>
    </subcellularLocation>
</comment>
<dbReference type="EMBL" id="JAAIYP010000041">
    <property type="protein sequence ID" value="NFV81525.1"/>
    <property type="molecule type" value="Genomic_DNA"/>
</dbReference>
<feature type="transmembrane region" description="Helical" evidence="9">
    <location>
        <begin position="178"/>
        <end position="203"/>
    </location>
</feature>
<keyword evidence="11" id="KW-0449">Lipoprotein</keyword>
<comment type="pathway">
    <text evidence="9">Protein modification; lipoprotein biosynthesis (N-acyl transfer).</text>
</comment>
<reference evidence="11 12" key="1">
    <citation type="submission" date="2020-02" db="EMBL/GenBank/DDBJ databases">
        <authorList>
            <person name="Dziuba M."/>
            <person name="Kuznetsov B."/>
            <person name="Mardanov A."/>
            <person name="Ravin N."/>
            <person name="Grouzdev D."/>
        </authorList>
    </citation>
    <scope>NUCLEOTIDE SEQUENCE [LARGE SCALE GENOMIC DNA]</scope>
    <source>
        <strain evidence="11 12">SpK</strain>
    </source>
</reference>
<feature type="domain" description="CN hydrolase" evidence="10">
    <location>
        <begin position="251"/>
        <end position="494"/>
    </location>
</feature>
<evidence type="ECO:0000256" key="5">
    <source>
        <dbReference type="ARBA" id="ARBA00022692"/>
    </source>
</evidence>
<evidence type="ECO:0000256" key="7">
    <source>
        <dbReference type="ARBA" id="ARBA00023136"/>
    </source>
</evidence>
<evidence type="ECO:0000256" key="2">
    <source>
        <dbReference type="ARBA" id="ARBA00010065"/>
    </source>
</evidence>
<dbReference type="UniPathway" id="UPA00666"/>
<evidence type="ECO:0000256" key="3">
    <source>
        <dbReference type="ARBA" id="ARBA00022475"/>
    </source>
</evidence>
<keyword evidence="12" id="KW-1185">Reference proteome</keyword>
<keyword evidence="3 9" id="KW-1003">Cell membrane</keyword>
<feature type="transmembrane region" description="Helical" evidence="9">
    <location>
        <begin position="507"/>
        <end position="526"/>
    </location>
</feature>
<name>A0A7C9QVH5_9PROT</name>
<evidence type="ECO:0000256" key="6">
    <source>
        <dbReference type="ARBA" id="ARBA00022989"/>
    </source>
</evidence>
<feature type="transmembrane region" description="Helical" evidence="9">
    <location>
        <begin position="215"/>
        <end position="234"/>
    </location>
</feature>
<comment type="catalytic activity">
    <reaction evidence="9">
        <text>N-terminal S-1,2-diacyl-sn-glyceryl-L-cysteinyl-[lipoprotein] + a glycerophospholipid = N-acyl-S-1,2-diacyl-sn-glyceryl-L-cysteinyl-[lipoprotein] + a 2-acyl-sn-glycero-3-phospholipid + H(+)</text>
        <dbReference type="Rhea" id="RHEA:48228"/>
        <dbReference type="Rhea" id="RHEA-COMP:14681"/>
        <dbReference type="Rhea" id="RHEA-COMP:14684"/>
        <dbReference type="ChEBI" id="CHEBI:15378"/>
        <dbReference type="ChEBI" id="CHEBI:136912"/>
        <dbReference type="ChEBI" id="CHEBI:140656"/>
        <dbReference type="ChEBI" id="CHEBI:140657"/>
        <dbReference type="ChEBI" id="CHEBI:140660"/>
        <dbReference type="EC" id="2.3.1.269"/>
    </reaction>
</comment>
<accession>A0A7C9QVH5</accession>
<evidence type="ECO:0000313" key="12">
    <source>
        <dbReference type="Proteomes" id="UP000480684"/>
    </source>
</evidence>
<dbReference type="GO" id="GO:0016410">
    <property type="term" value="F:N-acyltransferase activity"/>
    <property type="evidence" value="ECO:0007669"/>
    <property type="project" value="UniProtKB-UniRule"/>
</dbReference>
<dbReference type="InterPro" id="IPR036526">
    <property type="entry name" value="C-N_Hydrolase_sf"/>
</dbReference>
<keyword evidence="5 9" id="KW-0812">Transmembrane</keyword>
<organism evidence="11 12">
    <name type="scientific">Magnetospirillum aberrantis SpK</name>
    <dbReference type="NCBI Taxonomy" id="908842"/>
    <lineage>
        <taxon>Bacteria</taxon>
        <taxon>Pseudomonadati</taxon>
        <taxon>Pseudomonadota</taxon>
        <taxon>Alphaproteobacteria</taxon>
        <taxon>Rhodospirillales</taxon>
        <taxon>Rhodospirillaceae</taxon>
        <taxon>Magnetospirillum</taxon>
    </lineage>
</organism>
<dbReference type="GO" id="GO:0005886">
    <property type="term" value="C:plasma membrane"/>
    <property type="evidence" value="ECO:0007669"/>
    <property type="project" value="UniProtKB-SubCell"/>
</dbReference>
<feature type="transmembrane region" description="Helical" evidence="9">
    <location>
        <begin position="80"/>
        <end position="100"/>
    </location>
</feature>
<feature type="transmembrane region" description="Helical" evidence="9">
    <location>
        <begin position="112"/>
        <end position="132"/>
    </location>
</feature>
<dbReference type="PANTHER" id="PTHR38686">
    <property type="entry name" value="APOLIPOPROTEIN N-ACYLTRANSFERASE"/>
    <property type="match status" value="1"/>
</dbReference>
<evidence type="ECO:0000259" key="10">
    <source>
        <dbReference type="PROSITE" id="PS50263"/>
    </source>
</evidence>
<dbReference type="AlphaFoldDB" id="A0A7C9QVH5"/>
<dbReference type="InterPro" id="IPR003010">
    <property type="entry name" value="C-N_Hydrolase"/>
</dbReference>
<comment type="caution">
    <text evidence="11">The sequence shown here is derived from an EMBL/GenBank/DDBJ whole genome shotgun (WGS) entry which is preliminary data.</text>
</comment>
<evidence type="ECO:0000256" key="9">
    <source>
        <dbReference type="HAMAP-Rule" id="MF_01148"/>
    </source>
</evidence>
<dbReference type="PROSITE" id="PS50263">
    <property type="entry name" value="CN_HYDROLASE"/>
    <property type="match status" value="1"/>
</dbReference>
<dbReference type="PANTHER" id="PTHR38686:SF1">
    <property type="entry name" value="APOLIPOPROTEIN N-ACYLTRANSFERASE"/>
    <property type="match status" value="1"/>
</dbReference>
<keyword evidence="8 9" id="KW-0012">Acyltransferase</keyword>
<evidence type="ECO:0000313" key="11">
    <source>
        <dbReference type="EMBL" id="NFV81525.1"/>
    </source>
</evidence>
<dbReference type="CDD" id="cd07571">
    <property type="entry name" value="ALP_N-acyl_transferase"/>
    <property type="match status" value="1"/>
</dbReference>
<feature type="transmembrane region" description="Helical" evidence="9">
    <location>
        <begin position="35"/>
        <end position="60"/>
    </location>
</feature>
<dbReference type="Pfam" id="PF00795">
    <property type="entry name" value="CN_hydrolase"/>
    <property type="match status" value="1"/>
</dbReference>
<evidence type="ECO:0000256" key="8">
    <source>
        <dbReference type="ARBA" id="ARBA00023315"/>
    </source>
</evidence>
<gene>
    <name evidence="9 11" type="primary">lnt</name>
    <name evidence="11" type="ORF">G4223_15555</name>
</gene>
<keyword evidence="4 9" id="KW-0808">Transferase</keyword>
<dbReference type="InterPro" id="IPR004563">
    <property type="entry name" value="Apolipo_AcylTrfase"/>
</dbReference>
<dbReference type="Gene3D" id="3.60.110.10">
    <property type="entry name" value="Carbon-nitrogen hydrolase"/>
    <property type="match status" value="1"/>
</dbReference>
<sequence length="531" mass="56236">MEAVLALRSSPAAWGWLGAAAHWLARLSGWRRRGVLVLLGALAALALPPVGLVPVLLVSLPGLIWLLDASSSRRAAFGAGWWWGLGWFLVGLVWIANALLIEPDKFGWMIPFATLGLSGLLAVFIGVATWAARLSGVSGIGRVPVLAGTWTVMEWVRSWALTGFPWNPLGSVWDAVPAVLQVGSLVGVFGLSLLTVLVFGLPAVAADFAPRQRRLAALAGAAGLLVASLVFGLLRLSSPAEMVPGVRLRLVQAAIGQRHMWRDDLREAHLLSHLELSKEAGWDKVTHVIWPETAAPFVLDADVPHRALVASVAPPGGMVITGAPRVTSPGQFPFRVWNSLMAIDGAGQVLAIYDKAHLVPFGEYVPLREVLPIAKITQGGTDFSSGPGPRTLPLPGLPAVSPMICYESIFPAAVVGRDQPRPGWLLTVTNDGWFGKSAGPYQHLAAGRMRAVEEGLPVVRAANSGVSAVFDGMGRELARLGLGQRGVVDSALPQALTATVFSRFGNAVPLILSFLCVAGALATGWLSRRKS</sequence>
<proteinExistence type="inferred from homology"/>
<dbReference type="EC" id="2.3.1.269" evidence="9"/>
<dbReference type="HAMAP" id="MF_01148">
    <property type="entry name" value="Lnt"/>
    <property type="match status" value="1"/>
</dbReference>
<evidence type="ECO:0000256" key="4">
    <source>
        <dbReference type="ARBA" id="ARBA00022679"/>
    </source>
</evidence>
<dbReference type="Pfam" id="PF20154">
    <property type="entry name" value="LNT_N"/>
    <property type="match status" value="1"/>
</dbReference>
<comment type="similarity">
    <text evidence="2 9">Belongs to the CN hydrolase family. Apolipoprotein N-acyltransferase subfamily.</text>
</comment>